<keyword evidence="1" id="KW-0472">Membrane</keyword>
<evidence type="ECO:0000256" key="1">
    <source>
        <dbReference type="SAM" id="Phobius"/>
    </source>
</evidence>
<reference evidence="2" key="1">
    <citation type="journal article" date="2006" name="Nature">
        <title>Proteorhodopsin lateral gene transfer between marine planktonic Bacteria and Archaea.</title>
        <authorList>
            <person name="Frigaard N.U."/>
            <person name="Martinez A."/>
            <person name="Mincer T.J."/>
            <person name="DeLong E.F."/>
        </authorList>
    </citation>
    <scope>NUCLEOTIDE SEQUENCE</scope>
</reference>
<name>Q2QAP8_9ARCH</name>
<feature type="transmembrane region" description="Helical" evidence="1">
    <location>
        <begin position="7"/>
        <end position="26"/>
    </location>
</feature>
<organism evidence="2">
    <name type="scientific">uncultured marine group II euryarchaeote HF70_59C08</name>
    <dbReference type="NCBI Taxonomy" id="347540"/>
    <lineage>
        <taxon>Archaea</taxon>
        <taxon>Methanobacteriati</taxon>
        <taxon>Thermoplasmatota</taxon>
        <taxon>Candidatus Poseidoniia</taxon>
        <taxon>Candidatus Poseidoniales</taxon>
        <taxon>environmental samples</taxon>
    </lineage>
</organism>
<keyword evidence="1" id="KW-0812">Transmembrane</keyword>
<sequence>MAVADRGSFLMGLFSITQIWLAIKLMGQFETWLTTLLGASGAACVMLALVLFREEQRELLLNPLKDISKEVHPDEIAKQGRGAWMGIAIWFIAMVFGTIAI</sequence>
<dbReference type="AlphaFoldDB" id="Q2QAP8"/>
<evidence type="ECO:0000313" key="2">
    <source>
        <dbReference type="EMBL" id="ABA61398.1"/>
    </source>
</evidence>
<accession>Q2QAP8</accession>
<dbReference type="EMBL" id="DQ156348">
    <property type="protein sequence ID" value="ABA61398.1"/>
    <property type="molecule type" value="Genomic_DNA"/>
</dbReference>
<keyword evidence="1" id="KW-1133">Transmembrane helix</keyword>
<feature type="transmembrane region" description="Helical" evidence="1">
    <location>
        <begin position="82"/>
        <end position="100"/>
    </location>
</feature>
<feature type="transmembrane region" description="Helical" evidence="1">
    <location>
        <begin position="32"/>
        <end position="52"/>
    </location>
</feature>
<proteinExistence type="predicted"/>
<protein>
    <submittedName>
        <fullName evidence="2">Uncharacterized protein</fullName>
    </submittedName>
</protein>